<comment type="subcellular location">
    <subcellularLocation>
        <location evidence="1">Nucleus</location>
    </subcellularLocation>
</comment>
<dbReference type="VEuPathDB" id="FungiDB:PHYBLDRAFT_58032"/>
<dbReference type="PANTHER" id="PTHR45750">
    <property type="entry name" value="GH11602P"/>
    <property type="match status" value="1"/>
</dbReference>
<accession>A0A162TA71</accession>
<feature type="domain" description="Bromo" evidence="13">
    <location>
        <begin position="259"/>
        <end position="329"/>
    </location>
</feature>
<dbReference type="GO" id="GO:0045944">
    <property type="term" value="P:positive regulation of transcription by RNA polymerase II"/>
    <property type="evidence" value="ECO:0007669"/>
    <property type="project" value="TreeGrafter"/>
</dbReference>
<gene>
    <name evidence="15" type="ORF">PHYBLDRAFT_58032</name>
</gene>
<dbReference type="PROSITE" id="PS00633">
    <property type="entry name" value="BROMODOMAIN_1"/>
    <property type="match status" value="1"/>
</dbReference>
<dbReference type="InParanoid" id="A0A162TA71"/>
<evidence type="ECO:0000256" key="3">
    <source>
        <dbReference type="ARBA" id="ARBA00013184"/>
    </source>
</evidence>
<evidence type="ECO:0000259" key="14">
    <source>
        <dbReference type="PROSITE" id="PS51186"/>
    </source>
</evidence>
<evidence type="ECO:0000259" key="13">
    <source>
        <dbReference type="PROSITE" id="PS50014"/>
    </source>
</evidence>
<dbReference type="FunFam" id="3.40.630.30:FF:000004">
    <property type="entry name" value="Histone acetyltransferase KAT2A"/>
    <property type="match status" value="1"/>
</dbReference>
<dbReference type="SUPFAM" id="SSF55729">
    <property type="entry name" value="Acyl-CoA N-acyltransferases (Nat)"/>
    <property type="match status" value="1"/>
</dbReference>
<evidence type="ECO:0000313" key="16">
    <source>
        <dbReference type="Proteomes" id="UP000077315"/>
    </source>
</evidence>
<keyword evidence="11" id="KW-0012">Acyltransferase</keyword>
<sequence length="353" mass="40826">MIEERKGEIEIRVIGNDSSRESMIFLTGLKNIFQKQLPKMPKEYIARLVYDRNHRSIALVRKPMKVIGGICYRPFDAQEFAEIVFCAIASTEQVKGYGSFLMNHLKDYISSHTNMKHFLTYADNYAIGYFKKQASDRCVGFTTEITLDKRKWVGYIKDYEGGTIMQCTMVPKVKYLKVSEILAIQRRAVHEKMKEKSTSHYVYAGLNMPVDENGNRSIDPLQVPGVRESGWTPEMDALSNRPRHPSHYIIMRHLVSELNDNPSSWPFSDPVNADEVTDYYDVIKEPMDLTTLHNNVEAGVYMTLEDFTKDVQKIFDNCRLYNAESTNYTRLANKLEKFFEERLSVLTAEDSSR</sequence>
<dbReference type="OrthoDB" id="1937912at2759"/>
<evidence type="ECO:0000256" key="7">
    <source>
        <dbReference type="ARBA" id="ARBA00023117"/>
    </source>
</evidence>
<dbReference type="GeneID" id="29001175"/>
<dbReference type="GO" id="GO:0010484">
    <property type="term" value="F:histone H3 acetyltransferase activity"/>
    <property type="evidence" value="ECO:0007669"/>
    <property type="project" value="TreeGrafter"/>
</dbReference>
<dbReference type="Pfam" id="PF00439">
    <property type="entry name" value="Bromodomain"/>
    <property type="match status" value="1"/>
</dbReference>
<dbReference type="CDD" id="cd04301">
    <property type="entry name" value="NAT_SF"/>
    <property type="match status" value="1"/>
</dbReference>
<dbReference type="InterPro" id="IPR016181">
    <property type="entry name" value="Acyl_CoA_acyltransferase"/>
</dbReference>
<evidence type="ECO:0000256" key="8">
    <source>
        <dbReference type="ARBA" id="ARBA00023159"/>
    </source>
</evidence>
<evidence type="ECO:0000256" key="9">
    <source>
        <dbReference type="ARBA" id="ARBA00023163"/>
    </source>
</evidence>
<dbReference type="SMART" id="SM00297">
    <property type="entry name" value="BROMO"/>
    <property type="match status" value="1"/>
</dbReference>
<evidence type="ECO:0000256" key="2">
    <source>
        <dbReference type="ARBA" id="ARBA00008607"/>
    </source>
</evidence>
<dbReference type="InterPro" id="IPR000182">
    <property type="entry name" value="GNAT_dom"/>
</dbReference>
<keyword evidence="9" id="KW-0804">Transcription</keyword>
<dbReference type="GO" id="GO:0000123">
    <property type="term" value="C:histone acetyltransferase complex"/>
    <property type="evidence" value="ECO:0007669"/>
    <property type="project" value="TreeGrafter"/>
</dbReference>
<feature type="domain" description="N-acetyltransferase" evidence="14">
    <location>
        <begin position="9"/>
        <end position="170"/>
    </location>
</feature>
<keyword evidence="16" id="KW-1185">Reference proteome</keyword>
<evidence type="ECO:0000256" key="11">
    <source>
        <dbReference type="ARBA" id="ARBA00023315"/>
    </source>
</evidence>
<dbReference type="PROSITE" id="PS51186">
    <property type="entry name" value="GNAT"/>
    <property type="match status" value="1"/>
</dbReference>
<reference evidence="16" key="1">
    <citation type="submission" date="2015-06" db="EMBL/GenBank/DDBJ databases">
        <title>Expansion of signal transduction pathways in fungi by whole-genome duplication.</title>
        <authorList>
            <consortium name="DOE Joint Genome Institute"/>
            <person name="Corrochano L.M."/>
            <person name="Kuo A."/>
            <person name="Marcet-Houben M."/>
            <person name="Polaino S."/>
            <person name="Salamov A."/>
            <person name="Villalobos J.M."/>
            <person name="Alvarez M.I."/>
            <person name="Avalos J."/>
            <person name="Benito E.P."/>
            <person name="Benoit I."/>
            <person name="Burger G."/>
            <person name="Camino L.P."/>
            <person name="Canovas D."/>
            <person name="Cerda-Olmedo E."/>
            <person name="Cheng J.-F."/>
            <person name="Dominguez A."/>
            <person name="Elias M."/>
            <person name="Eslava A.P."/>
            <person name="Glaser F."/>
            <person name="Grimwood J."/>
            <person name="Gutierrez G."/>
            <person name="Heitman J."/>
            <person name="Henrissat B."/>
            <person name="Iturriaga E.A."/>
            <person name="Lang B.F."/>
            <person name="Lavin J.L."/>
            <person name="Lee S."/>
            <person name="Li W."/>
            <person name="Lindquist E."/>
            <person name="Lopez-Garcia S."/>
            <person name="Luque E.M."/>
            <person name="Marcos A.T."/>
            <person name="Martin J."/>
            <person name="McCluskey K."/>
            <person name="Medina H.R."/>
            <person name="Miralles-Duran A."/>
            <person name="Miyazaki A."/>
            <person name="Munoz-Torres E."/>
            <person name="Oguiza J.A."/>
            <person name="Ohm R."/>
            <person name="Olmedo M."/>
            <person name="Orejas M."/>
            <person name="Ortiz-Castellanos L."/>
            <person name="Pisabarro A.G."/>
            <person name="Rodriguez-Romero J."/>
            <person name="Ruiz-Herrera J."/>
            <person name="Ruiz-Vazquez R."/>
            <person name="Sanz C."/>
            <person name="Schackwitz W."/>
            <person name="Schmutz J."/>
            <person name="Shahriari M."/>
            <person name="Shelest E."/>
            <person name="Silva-Franco F."/>
            <person name="Soanes D."/>
            <person name="Syed K."/>
            <person name="Tagua V.G."/>
            <person name="Talbot N.J."/>
            <person name="Thon M."/>
            <person name="De vries R.P."/>
            <person name="Wiebenga A."/>
            <person name="Yadav J.S."/>
            <person name="Braun E.L."/>
            <person name="Baker S."/>
            <person name="Garre V."/>
            <person name="Horwitz B."/>
            <person name="Torres-Martinez S."/>
            <person name="Idnurm A."/>
            <person name="Herrera-Estrella A."/>
            <person name="Gabaldon T."/>
            <person name="Grigoriev I.V."/>
        </authorList>
    </citation>
    <scope>NUCLEOTIDE SEQUENCE [LARGE SCALE GENOMIC DNA]</scope>
    <source>
        <strain evidence="16">NRRL 1555(-)</strain>
    </source>
</reference>
<evidence type="ECO:0000256" key="10">
    <source>
        <dbReference type="ARBA" id="ARBA00023242"/>
    </source>
</evidence>
<comment type="similarity">
    <text evidence="2">Belongs to the acetyltransferase family. GCN5 subfamily.</text>
</comment>
<dbReference type="GO" id="GO:0005634">
    <property type="term" value="C:nucleus"/>
    <property type="evidence" value="ECO:0007669"/>
    <property type="project" value="UniProtKB-SubCell"/>
</dbReference>
<dbReference type="Proteomes" id="UP000077315">
    <property type="component" value="Unassembled WGS sequence"/>
</dbReference>
<keyword evidence="7 12" id="KW-0103">Bromodomain</keyword>
<dbReference type="InterPro" id="IPR037800">
    <property type="entry name" value="GCN5"/>
</dbReference>
<evidence type="ECO:0000313" key="15">
    <source>
        <dbReference type="EMBL" id="OAD65433.1"/>
    </source>
</evidence>
<dbReference type="InterPro" id="IPR036427">
    <property type="entry name" value="Bromodomain-like_sf"/>
</dbReference>
<dbReference type="InterPro" id="IPR018359">
    <property type="entry name" value="Bromodomain_CS"/>
</dbReference>
<dbReference type="Gene3D" id="1.20.920.10">
    <property type="entry name" value="Bromodomain-like"/>
    <property type="match status" value="1"/>
</dbReference>
<dbReference type="EC" id="2.3.1.48" evidence="3"/>
<dbReference type="STRING" id="763407.A0A162TA71"/>
<evidence type="ECO:0000256" key="5">
    <source>
        <dbReference type="ARBA" id="ARBA00022853"/>
    </source>
</evidence>
<dbReference type="InterPro" id="IPR001487">
    <property type="entry name" value="Bromodomain"/>
</dbReference>
<dbReference type="Gene3D" id="3.40.630.30">
    <property type="match status" value="1"/>
</dbReference>
<dbReference type="PRINTS" id="PR00503">
    <property type="entry name" value="BROMODOMAIN"/>
</dbReference>
<dbReference type="RefSeq" id="XP_018283473.1">
    <property type="nucleotide sequence ID" value="XM_018440269.1"/>
</dbReference>
<evidence type="ECO:0000256" key="12">
    <source>
        <dbReference type="PROSITE-ProRule" id="PRU00035"/>
    </source>
</evidence>
<dbReference type="SUPFAM" id="SSF47370">
    <property type="entry name" value="Bromodomain"/>
    <property type="match status" value="1"/>
</dbReference>
<keyword evidence="6" id="KW-0805">Transcription regulation</keyword>
<keyword evidence="4" id="KW-0808">Transferase</keyword>
<protein>
    <recommendedName>
        <fullName evidence="3">histone acetyltransferase</fullName>
        <ecNumber evidence="3">2.3.1.48</ecNumber>
    </recommendedName>
</protein>
<keyword evidence="5" id="KW-0156">Chromatin regulator</keyword>
<keyword evidence="10" id="KW-0539">Nucleus</keyword>
<dbReference type="CDD" id="cd05509">
    <property type="entry name" value="Bromo_gcn5_like"/>
    <property type="match status" value="1"/>
</dbReference>
<dbReference type="FunCoup" id="A0A162TA71">
    <property type="interactions" value="59"/>
</dbReference>
<evidence type="ECO:0000256" key="1">
    <source>
        <dbReference type="ARBA" id="ARBA00004123"/>
    </source>
</evidence>
<organism evidence="15 16">
    <name type="scientific">Phycomyces blakesleeanus (strain ATCC 8743b / DSM 1359 / FGSC 10004 / NBRC 33097 / NRRL 1555)</name>
    <dbReference type="NCBI Taxonomy" id="763407"/>
    <lineage>
        <taxon>Eukaryota</taxon>
        <taxon>Fungi</taxon>
        <taxon>Fungi incertae sedis</taxon>
        <taxon>Mucoromycota</taxon>
        <taxon>Mucoromycotina</taxon>
        <taxon>Mucoromycetes</taxon>
        <taxon>Mucorales</taxon>
        <taxon>Phycomycetaceae</taxon>
        <taxon>Phycomyces</taxon>
    </lineage>
</organism>
<evidence type="ECO:0000256" key="4">
    <source>
        <dbReference type="ARBA" id="ARBA00022679"/>
    </source>
</evidence>
<evidence type="ECO:0000256" key="6">
    <source>
        <dbReference type="ARBA" id="ARBA00023015"/>
    </source>
</evidence>
<dbReference type="EMBL" id="KV441028">
    <property type="protein sequence ID" value="OAD65433.1"/>
    <property type="molecule type" value="Genomic_DNA"/>
</dbReference>
<name>A0A162TA71_PHYB8</name>
<proteinExistence type="inferred from homology"/>
<keyword evidence="8" id="KW-0010">Activator</keyword>
<dbReference type="Pfam" id="PF00583">
    <property type="entry name" value="Acetyltransf_1"/>
    <property type="match status" value="1"/>
</dbReference>
<dbReference type="PANTHER" id="PTHR45750:SF3">
    <property type="entry name" value="HISTONE ACETYLTRANSFERASE"/>
    <property type="match status" value="1"/>
</dbReference>
<dbReference type="AlphaFoldDB" id="A0A162TA71"/>
<dbReference type="PROSITE" id="PS50014">
    <property type="entry name" value="BROMODOMAIN_2"/>
    <property type="match status" value="1"/>
</dbReference>